<comment type="caution">
    <text evidence="1">The sequence shown here is derived from an EMBL/GenBank/DDBJ whole genome shotgun (WGS) entry which is preliminary data.</text>
</comment>
<sequence length="103" mass="12430">MRTSPESLNDPNNPSRYLREHATIFVNNPRIIENEERAELDKETREESRQVLLNHLASVCHNADYQLNPEEIMRRIDECQIEVEENIRREKREREEAEERDEI</sequence>
<dbReference type="EMBL" id="CAJVQB010000001">
    <property type="protein sequence ID" value="CAG8455150.1"/>
    <property type="molecule type" value="Genomic_DNA"/>
</dbReference>
<evidence type="ECO:0000313" key="2">
    <source>
        <dbReference type="Proteomes" id="UP000789901"/>
    </source>
</evidence>
<proteinExistence type="predicted"/>
<organism evidence="1 2">
    <name type="scientific">Gigaspora margarita</name>
    <dbReference type="NCBI Taxonomy" id="4874"/>
    <lineage>
        <taxon>Eukaryota</taxon>
        <taxon>Fungi</taxon>
        <taxon>Fungi incertae sedis</taxon>
        <taxon>Mucoromycota</taxon>
        <taxon>Glomeromycotina</taxon>
        <taxon>Glomeromycetes</taxon>
        <taxon>Diversisporales</taxon>
        <taxon>Gigasporaceae</taxon>
        <taxon>Gigaspora</taxon>
    </lineage>
</organism>
<name>A0ABM8VV68_GIGMA</name>
<reference evidence="1 2" key="1">
    <citation type="submission" date="2021-06" db="EMBL/GenBank/DDBJ databases">
        <authorList>
            <person name="Kallberg Y."/>
            <person name="Tangrot J."/>
            <person name="Rosling A."/>
        </authorList>
    </citation>
    <scope>NUCLEOTIDE SEQUENCE [LARGE SCALE GENOMIC DNA]</scope>
    <source>
        <strain evidence="1 2">120-4 pot B 10/14</strain>
    </source>
</reference>
<gene>
    <name evidence="1" type="ORF">GMARGA_LOCUS10</name>
</gene>
<accession>A0ABM8VV68</accession>
<dbReference type="Proteomes" id="UP000789901">
    <property type="component" value="Unassembled WGS sequence"/>
</dbReference>
<keyword evidence="2" id="KW-1185">Reference proteome</keyword>
<evidence type="ECO:0000313" key="1">
    <source>
        <dbReference type="EMBL" id="CAG8455150.1"/>
    </source>
</evidence>
<protein>
    <submittedName>
        <fullName evidence="1">21700_t:CDS:1</fullName>
    </submittedName>
</protein>